<accession>D5UIT9</accession>
<dbReference type="HOGENOM" id="CLU_149864_0_0_11"/>
<dbReference type="Pfam" id="PF13581">
    <property type="entry name" value="HATPase_c_2"/>
    <property type="match status" value="1"/>
</dbReference>
<dbReference type="RefSeq" id="WP_013117838.1">
    <property type="nucleotide sequence ID" value="NC_014151.1"/>
</dbReference>
<name>D5UIT9_CELFN</name>
<evidence type="ECO:0000313" key="2">
    <source>
        <dbReference type="EMBL" id="ADG75505.1"/>
    </source>
</evidence>
<dbReference type="KEGG" id="cfl:Cfla_2617"/>
<evidence type="ECO:0000313" key="3">
    <source>
        <dbReference type="Proteomes" id="UP000000849"/>
    </source>
</evidence>
<dbReference type="GO" id="GO:0004674">
    <property type="term" value="F:protein serine/threonine kinase activity"/>
    <property type="evidence" value="ECO:0007669"/>
    <property type="project" value="UniProtKB-KW"/>
</dbReference>
<evidence type="ECO:0000259" key="1">
    <source>
        <dbReference type="Pfam" id="PF13581"/>
    </source>
</evidence>
<sequence>MHSAAPEPAEIVVTRCVAPVDIERLQEALDPLRSVTGVPPRDLILFETALVEIIGNIVQTGEGSTMFDAVVTVRLWPGDRLEAELRDNGTPADVDLHRPLPDAMQEHGRGLPLARSALDELRYDPGDPNRWLLVRRLRQGT</sequence>
<organism evidence="2 3">
    <name type="scientific">Cellulomonas flavigena (strain ATCC 482 / DSM 20109 / BCRC 11376 / JCM 18109 / NBRC 3775 / NCIMB 8073 / NRS 134)</name>
    <dbReference type="NCBI Taxonomy" id="446466"/>
    <lineage>
        <taxon>Bacteria</taxon>
        <taxon>Bacillati</taxon>
        <taxon>Actinomycetota</taxon>
        <taxon>Actinomycetes</taxon>
        <taxon>Micrococcales</taxon>
        <taxon>Cellulomonadaceae</taxon>
        <taxon>Cellulomonas</taxon>
    </lineage>
</organism>
<protein>
    <submittedName>
        <fullName evidence="2">Putative anti-sigma regulatory factor, serine/threonine protein kinase</fullName>
    </submittedName>
</protein>
<dbReference type="CDD" id="cd16936">
    <property type="entry name" value="HATPase_RsbW-like"/>
    <property type="match status" value="1"/>
</dbReference>
<dbReference type="EMBL" id="CP001964">
    <property type="protein sequence ID" value="ADG75505.1"/>
    <property type="molecule type" value="Genomic_DNA"/>
</dbReference>
<keyword evidence="2" id="KW-0808">Transferase</keyword>
<reference evidence="2 3" key="1">
    <citation type="journal article" date="2010" name="Stand. Genomic Sci.">
        <title>Complete genome sequence of Cellulomonas flavigena type strain (134).</title>
        <authorList>
            <person name="Abt B."/>
            <person name="Foster B."/>
            <person name="Lapidus A."/>
            <person name="Clum A."/>
            <person name="Sun H."/>
            <person name="Pukall R."/>
            <person name="Lucas S."/>
            <person name="Glavina Del Rio T."/>
            <person name="Nolan M."/>
            <person name="Tice H."/>
            <person name="Cheng J.F."/>
            <person name="Pitluck S."/>
            <person name="Liolios K."/>
            <person name="Ivanova N."/>
            <person name="Mavromatis K."/>
            <person name="Ovchinnikova G."/>
            <person name="Pati A."/>
            <person name="Goodwin L."/>
            <person name="Chen A."/>
            <person name="Palaniappan K."/>
            <person name="Land M."/>
            <person name="Hauser L."/>
            <person name="Chang Y.J."/>
            <person name="Jeffries C.D."/>
            <person name="Rohde M."/>
            <person name="Goker M."/>
            <person name="Woyke T."/>
            <person name="Bristow J."/>
            <person name="Eisen J.A."/>
            <person name="Markowitz V."/>
            <person name="Hugenholtz P."/>
            <person name="Kyrpides N.C."/>
            <person name="Klenk H.P."/>
        </authorList>
    </citation>
    <scope>NUCLEOTIDE SEQUENCE [LARGE SCALE GENOMIC DNA]</scope>
    <source>
        <strain evidence="3">ATCC 482 / DSM 20109 / BCRC 11376 / JCM 18109 / NBRC 3775 / NCIMB 8073 / NRS 134</strain>
    </source>
</reference>
<feature type="domain" description="Histidine kinase/HSP90-like ATPase" evidence="1">
    <location>
        <begin position="20"/>
        <end position="127"/>
    </location>
</feature>
<keyword evidence="2" id="KW-0723">Serine/threonine-protein kinase</keyword>
<dbReference type="AlphaFoldDB" id="D5UIT9"/>
<dbReference type="STRING" id="446466.Cfla_2617"/>
<dbReference type="Proteomes" id="UP000000849">
    <property type="component" value="Chromosome"/>
</dbReference>
<keyword evidence="3" id="KW-1185">Reference proteome</keyword>
<dbReference type="eggNOG" id="COG2172">
    <property type="taxonomic scope" value="Bacteria"/>
</dbReference>
<gene>
    <name evidence="2" type="ordered locus">Cfla_2617</name>
</gene>
<dbReference type="InterPro" id="IPR003594">
    <property type="entry name" value="HATPase_dom"/>
</dbReference>
<dbReference type="InterPro" id="IPR036890">
    <property type="entry name" value="HATPase_C_sf"/>
</dbReference>
<dbReference type="Gene3D" id="3.30.565.10">
    <property type="entry name" value="Histidine kinase-like ATPase, C-terminal domain"/>
    <property type="match status" value="1"/>
</dbReference>
<keyword evidence="2" id="KW-0418">Kinase</keyword>
<proteinExistence type="predicted"/>
<dbReference type="OrthoDB" id="159434at2"/>